<proteinExistence type="predicted"/>
<sequence length="475" mass="50838">MLQICVVYGRLRVPNWWHCRSSQLPVPVRRRARSTPPLATPAPPRRLRPLPDSAPLPGISQPRKDILRTLSPIPFSDRDSSATTSSLDNEKKHAPYDELSFKSVIGEGETTEIDGTREVDEDVAPPPRSPSIRIEDYSEKTIPSPRGSPDRADRDSLTLHDTETKVFGDNESYLVSQTSFDVDSINSPSRRSPVRRSPPSRRSPSPAPASDRSSAASPVRSRAATPAAESEPYSPAAAAAAGAGAGRDVRRALAECTAPARPEDWEVVVGRLQEIERLAGDEAARAPAAAWRAAARAGGAHVRSLRSRVARAACRSLGALFQHRGRALDPELEDAAGALLERCADVNRFLRADATEALARVARGGGAGRAAAALARRGAGHRAGPVRAAAAHALAALVAQHSAARVLALPPEPRAALLRAAGELLGDAGAAAREQARRLCSLLAEDPRFLPLLKEAMPPARYRAVEKYIDRLPCR</sequence>
<feature type="compositionally biased region" description="Low complexity" evidence="1">
    <location>
        <begin position="187"/>
        <end position="235"/>
    </location>
</feature>
<keyword evidence="3" id="KW-1185">Reference proteome</keyword>
<protein>
    <recommendedName>
        <fullName evidence="4">TOG domain-containing protein</fullName>
    </recommendedName>
</protein>
<evidence type="ECO:0000313" key="3">
    <source>
        <dbReference type="Proteomes" id="UP000823941"/>
    </source>
</evidence>
<dbReference type="PANTHER" id="PTHR21567:SF87">
    <property type="entry name" value="CRESCERIN-LIKE PROTEIN CHE-12"/>
    <property type="match status" value="1"/>
</dbReference>
<dbReference type="Gene3D" id="1.25.10.10">
    <property type="entry name" value="Leucine-rich Repeat Variant"/>
    <property type="match status" value="1"/>
</dbReference>
<dbReference type="Proteomes" id="UP000823941">
    <property type="component" value="Chromosome 12"/>
</dbReference>
<dbReference type="PANTHER" id="PTHR21567">
    <property type="entry name" value="CLASP"/>
    <property type="match status" value="1"/>
</dbReference>
<feature type="compositionally biased region" description="Basic and acidic residues" evidence="1">
    <location>
        <begin position="88"/>
        <end position="100"/>
    </location>
</feature>
<dbReference type="InterPro" id="IPR016024">
    <property type="entry name" value="ARM-type_fold"/>
</dbReference>
<dbReference type="InterPro" id="IPR011989">
    <property type="entry name" value="ARM-like"/>
</dbReference>
<name>A0ABQ7QMX2_PLUXY</name>
<accession>A0ABQ7QMX2</accession>
<evidence type="ECO:0000256" key="1">
    <source>
        <dbReference type="SAM" id="MobiDB-lite"/>
    </source>
</evidence>
<dbReference type="EMBL" id="JAHIBW010000012">
    <property type="protein sequence ID" value="KAG7306394.1"/>
    <property type="molecule type" value="Genomic_DNA"/>
</dbReference>
<dbReference type="SUPFAM" id="SSF48371">
    <property type="entry name" value="ARM repeat"/>
    <property type="match status" value="1"/>
</dbReference>
<gene>
    <name evidence="2" type="ORF">JYU34_009024</name>
</gene>
<feature type="compositionally biased region" description="Polar residues" evidence="1">
    <location>
        <begin position="173"/>
        <end position="186"/>
    </location>
</feature>
<evidence type="ECO:0000313" key="2">
    <source>
        <dbReference type="EMBL" id="KAG7306394.1"/>
    </source>
</evidence>
<evidence type="ECO:0008006" key="4">
    <source>
        <dbReference type="Google" id="ProtNLM"/>
    </source>
</evidence>
<organism evidence="2 3">
    <name type="scientific">Plutella xylostella</name>
    <name type="common">Diamondback moth</name>
    <name type="synonym">Plutella maculipennis</name>
    <dbReference type="NCBI Taxonomy" id="51655"/>
    <lineage>
        <taxon>Eukaryota</taxon>
        <taxon>Metazoa</taxon>
        <taxon>Ecdysozoa</taxon>
        <taxon>Arthropoda</taxon>
        <taxon>Hexapoda</taxon>
        <taxon>Insecta</taxon>
        <taxon>Pterygota</taxon>
        <taxon>Neoptera</taxon>
        <taxon>Endopterygota</taxon>
        <taxon>Lepidoptera</taxon>
        <taxon>Glossata</taxon>
        <taxon>Ditrysia</taxon>
        <taxon>Yponomeutoidea</taxon>
        <taxon>Plutellidae</taxon>
        <taxon>Plutella</taxon>
    </lineage>
</organism>
<feature type="region of interest" description="Disordered" evidence="1">
    <location>
        <begin position="28"/>
        <end position="235"/>
    </location>
</feature>
<reference evidence="2 3" key="1">
    <citation type="submission" date="2021-06" db="EMBL/GenBank/DDBJ databases">
        <title>A haploid diamondback moth (Plutella xylostella L.) genome assembly resolves 31 chromosomes and identifies a diamide resistance mutation.</title>
        <authorList>
            <person name="Ward C.M."/>
            <person name="Perry K.D."/>
            <person name="Baker G."/>
            <person name="Powis K."/>
            <person name="Heckel D.G."/>
            <person name="Baxter S.W."/>
        </authorList>
    </citation>
    <scope>NUCLEOTIDE SEQUENCE [LARGE SCALE GENOMIC DNA]</scope>
    <source>
        <strain evidence="2 3">LV</strain>
        <tissue evidence="2">Single pupa</tissue>
    </source>
</reference>
<comment type="caution">
    <text evidence="2">The sequence shown here is derived from an EMBL/GenBank/DDBJ whole genome shotgun (WGS) entry which is preliminary data.</text>
</comment>
<feature type="compositionally biased region" description="Basic and acidic residues" evidence="1">
    <location>
        <begin position="148"/>
        <end position="168"/>
    </location>
</feature>